<dbReference type="Proteomes" id="UP001165590">
    <property type="component" value="Unassembled WGS sequence"/>
</dbReference>
<dbReference type="RefSeq" id="WP_267027256.1">
    <property type="nucleotide sequence ID" value="NZ_JAIFZO010000002.1"/>
</dbReference>
<accession>A0ABT3V369</accession>
<comment type="caution">
    <text evidence="1">The sequence shown here is derived from an EMBL/GenBank/DDBJ whole genome shotgun (WGS) entry which is preliminary data.</text>
</comment>
<proteinExistence type="predicted"/>
<organism evidence="1 2">
    <name type="scientific">Streptomyces ortus</name>
    <dbReference type="NCBI Taxonomy" id="2867268"/>
    <lineage>
        <taxon>Bacteria</taxon>
        <taxon>Bacillati</taxon>
        <taxon>Actinomycetota</taxon>
        <taxon>Actinomycetes</taxon>
        <taxon>Kitasatosporales</taxon>
        <taxon>Streptomycetaceae</taxon>
        <taxon>Streptomyces</taxon>
    </lineage>
</organism>
<evidence type="ECO:0000313" key="2">
    <source>
        <dbReference type="Proteomes" id="UP001165590"/>
    </source>
</evidence>
<protein>
    <recommendedName>
        <fullName evidence="3">DUF402 domain-containing protein</fullName>
    </recommendedName>
</protein>
<keyword evidence="2" id="KW-1185">Reference proteome</keyword>
<dbReference type="EMBL" id="JAIFZO010000002">
    <property type="protein sequence ID" value="MCX4234440.1"/>
    <property type="molecule type" value="Genomic_DNA"/>
</dbReference>
<name>A0ABT3V369_9ACTN</name>
<reference evidence="1" key="1">
    <citation type="journal article" date="2022" name="bioRxiv">
        <title>Discovery and biosynthetic assessment of Streptomyces ortus sp nov. isolated from a deep-sea sponge.</title>
        <authorList>
            <person name="Williams S.E."/>
        </authorList>
    </citation>
    <scope>NUCLEOTIDE SEQUENCE</scope>
    <source>
        <strain evidence="1">A15ISP2-DRY2</strain>
    </source>
</reference>
<evidence type="ECO:0008006" key="3">
    <source>
        <dbReference type="Google" id="ProtNLM"/>
    </source>
</evidence>
<gene>
    <name evidence="1" type="ORF">K3769_16920</name>
</gene>
<evidence type="ECO:0000313" key="1">
    <source>
        <dbReference type="EMBL" id="MCX4234440.1"/>
    </source>
</evidence>
<sequence length="125" mass="13919">MPNSDAPKWLRPLGQEVRMLPAGQWWDAVRVPLPTGTRILEHLGPHTGAVIEDGYGGVLYWLVPPGDAADWNLPPARILGPGSHLAVPPRHRTHAPGLHWRIPPTRTRHWTDPAHLHTALRRALP</sequence>